<feature type="domain" description="F-box" evidence="1">
    <location>
        <begin position="7"/>
        <end position="39"/>
    </location>
</feature>
<reference evidence="2" key="1">
    <citation type="submission" date="2020-05" db="EMBL/GenBank/DDBJ databases">
        <title>Mycena genomes resolve the evolution of fungal bioluminescence.</title>
        <authorList>
            <person name="Tsai I.J."/>
        </authorList>
    </citation>
    <scope>NUCLEOTIDE SEQUENCE</scope>
    <source>
        <strain evidence="2">160909Yilan</strain>
    </source>
</reference>
<dbReference type="Proteomes" id="UP000623467">
    <property type="component" value="Unassembled WGS sequence"/>
</dbReference>
<dbReference type="SUPFAM" id="SSF52047">
    <property type="entry name" value="RNI-like"/>
    <property type="match status" value="1"/>
</dbReference>
<dbReference type="Pfam" id="PF00646">
    <property type="entry name" value="F-box"/>
    <property type="match status" value="1"/>
</dbReference>
<gene>
    <name evidence="2" type="ORF">MSAN_02039600</name>
</gene>
<dbReference type="Gene3D" id="3.80.10.10">
    <property type="entry name" value="Ribonuclease Inhibitor"/>
    <property type="match status" value="1"/>
</dbReference>
<accession>A0A8H6XJX2</accession>
<dbReference type="InterPro" id="IPR036047">
    <property type="entry name" value="F-box-like_dom_sf"/>
</dbReference>
<dbReference type="InterPro" id="IPR001810">
    <property type="entry name" value="F-box_dom"/>
</dbReference>
<dbReference type="EMBL" id="JACAZH010000026">
    <property type="protein sequence ID" value="KAF7341841.1"/>
    <property type="molecule type" value="Genomic_DNA"/>
</dbReference>
<sequence length="482" mass="55050">MSSREQVPDEVWSEIFCLLPRDNLEALSLTSSNFKDISRPLLFAHFKFHPYAFHGRQTDIVLLPSEAEITSSLNRLDFWASDGIARHVRSCQIIPWQAGRSELLFTEATTQSRYILLESFFQRLELFTGLQHFHGDGIHFTQAAVTTLCHALALTKVLLIQCSIADGEHIDPMSLQLGVSSFSFINGVTHDDGIGLWIPLLRPQHLRELHLTCHPRFFGEDLAAIPRFPHVHTLTVTANYSTMSYNLAVLSKFPAVQIFMMRGWGLVQDGAGAPVNASTVLPVIQRYTCGCETMGLFLHRRTLTHLTVQHCNPRDFTEQLRGTNNSITSFDITFDGFDMSVLRGICDFFPMLTELRIRSECEVEEDDGEHINDIATTFFTELEDFTAFQATLQRLAIIWRFEYIDQDESDEAYSHEVEIPKLNELRDVLVERCPGLTTLWLDGDDFLFHWRKSSQGADEEYSTVDEDDAKTRRKTLNDFWAA</sequence>
<dbReference type="AlphaFoldDB" id="A0A8H6XJX2"/>
<protein>
    <submittedName>
        <fullName evidence="2">L-aminoadipate-semialdehyde dehydrogenase</fullName>
    </submittedName>
</protein>
<comment type="caution">
    <text evidence="2">The sequence shown here is derived from an EMBL/GenBank/DDBJ whole genome shotgun (WGS) entry which is preliminary data.</text>
</comment>
<dbReference type="InterPro" id="IPR032675">
    <property type="entry name" value="LRR_dom_sf"/>
</dbReference>
<dbReference type="SUPFAM" id="SSF81383">
    <property type="entry name" value="F-box domain"/>
    <property type="match status" value="1"/>
</dbReference>
<evidence type="ECO:0000313" key="2">
    <source>
        <dbReference type="EMBL" id="KAF7341841.1"/>
    </source>
</evidence>
<evidence type="ECO:0000313" key="3">
    <source>
        <dbReference type="Proteomes" id="UP000623467"/>
    </source>
</evidence>
<name>A0A8H6XJX2_9AGAR</name>
<evidence type="ECO:0000259" key="1">
    <source>
        <dbReference type="Pfam" id="PF00646"/>
    </source>
</evidence>
<proteinExistence type="predicted"/>
<keyword evidence="3" id="KW-1185">Reference proteome</keyword>
<organism evidence="2 3">
    <name type="scientific">Mycena sanguinolenta</name>
    <dbReference type="NCBI Taxonomy" id="230812"/>
    <lineage>
        <taxon>Eukaryota</taxon>
        <taxon>Fungi</taxon>
        <taxon>Dikarya</taxon>
        <taxon>Basidiomycota</taxon>
        <taxon>Agaricomycotina</taxon>
        <taxon>Agaricomycetes</taxon>
        <taxon>Agaricomycetidae</taxon>
        <taxon>Agaricales</taxon>
        <taxon>Marasmiineae</taxon>
        <taxon>Mycenaceae</taxon>
        <taxon>Mycena</taxon>
    </lineage>
</organism>
<dbReference type="OrthoDB" id="2863717at2759"/>